<gene>
    <name evidence="3" type="ORF">IAA55_02715</name>
</gene>
<feature type="transmembrane region" description="Helical" evidence="1">
    <location>
        <begin position="134"/>
        <end position="157"/>
    </location>
</feature>
<feature type="transmembrane region" description="Helical" evidence="1">
    <location>
        <begin position="42"/>
        <end position="64"/>
    </location>
</feature>
<feature type="transmembrane region" description="Helical" evidence="1">
    <location>
        <begin position="12"/>
        <end position="30"/>
    </location>
</feature>
<feature type="transmembrane region" description="Helical" evidence="1">
    <location>
        <begin position="281"/>
        <end position="305"/>
    </location>
</feature>
<feature type="transmembrane region" description="Helical" evidence="1">
    <location>
        <begin position="169"/>
        <end position="185"/>
    </location>
</feature>
<proteinExistence type="predicted"/>
<reference evidence="3" key="1">
    <citation type="submission" date="2020-10" db="EMBL/GenBank/DDBJ databases">
        <authorList>
            <person name="Gilroy R."/>
        </authorList>
    </citation>
    <scope>NUCLEOTIDE SEQUENCE</scope>
    <source>
        <strain evidence="3">ChiSjej5B23-6657</strain>
    </source>
</reference>
<feature type="transmembrane region" description="Helical" evidence="1">
    <location>
        <begin position="191"/>
        <end position="209"/>
    </location>
</feature>
<organism evidence="3 4">
    <name type="scientific">Candidatus Pullilachnospira gallistercoris</name>
    <dbReference type="NCBI Taxonomy" id="2840911"/>
    <lineage>
        <taxon>Bacteria</taxon>
        <taxon>Bacillati</taxon>
        <taxon>Bacillota</taxon>
        <taxon>Clostridia</taxon>
        <taxon>Lachnospirales</taxon>
        <taxon>Lachnospiraceae</taxon>
        <taxon>Lachnospiraceae incertae sedis</taxon>
        <taxon>Candidatus Pullilachnospira</taxon>
    </lineage>
</organism>
<dbReference type="InterPro" id="IPR002656">
    <property type="entry name" value="Acyl_transf_3_dom"/>
</dbReference>
<feature type="transmembrane region" description="Helical" evidence="1">
    <location>
        <begin position="221"/>
        <end position="240"/>
    </location>
</feature>
<comment type="caution">
    <text evidence="3">The sequence shown here is derived from an EMBL/GenBank/DDBJ whole genome shotgun (WGS) entry which is preliminary data.</text>
</comment>
<name>A0A9D1E8Y4_9FIRM</name>
<feature type="transmembrane region" description="Helical" evidence="1">
    <location>
        <begin position="84"/>
        <end position="105"/>
    </location>
</feature>
<evidence type="ECO:0000259" key="2">
    <source>
        <dbReference type="Pfam" id="PF01757"/>
    </source>
</evidence>
<reference evidence="3" key="2">
    <citation type="journal article" date="2021" name="PeerJ">
        <title>Extensive microbial diversity within the chicken gut microbiome revealed by metagenomics and culture.</title>
        <authorList>
            <person name="Gilroy R."/>
            <person name="Ravi A."/>
            <person name="Getino M."/>
            <person name="Pursley I."/>
            <person name="Horton D.L."/>
            <person name="Alikhan N.F."/>
            <person name="Baker D."/>
            <person name="Gharbi K."/>
            <person name="Hall N."/>
            <person name="Watson M."/>
            <person name="Adriaenssens E.M."/>
            <person name="Foster-Nyarko E."/>
            <person name="Jarju S."/>
            <person name="Secka A."/>
            <person name="Antonio M."/>
            <person name="Oren A."/>
            <person name="Chaudhuri R.R."/>
            <person name="La Ragione R."/>
            <person name="Hildebrand F."/>
            <person name="Pallen M.J."/>
        </authorList>
    </citation>
    <scope>NUCLEOTIDE SEQUENCE</scope>
    <source>
        <strain evidence="3">ChiSjej5B23-6657</strain>
    </source>
</reference>
<evidence type="ECO:0000313" key="4">
    <source>
        <dbReference type="Proteomes" id="UP000823912"/>
    </source>
</evidence>
<feature type="domain" description="Acyltransferase 3" evidence="2">
    <location>
        <begin position="11"/>
        <end position="326"/>
    </location>
</feature>
<dbReference type="AlphaFoldDB" id="A0A9D1E8Y4"/>
<keyword evidence="3" id="KW-0012">Acyltransferase</keyword>
<keyword evidence="1" id="KW-0812">Transmembrane</keyword>
<keyword evidence="1" id="KW-1133">Transmembrane helix</keyword>
<dbReference type="Pfam" id="PF01757">
    <property type="entry name" value="Acyl_transf_3"/>
    <property type="match status" value="1"/>
</dbReference>
<sequence>MKIKRDSMGMFDVLKGCLMLIIVYVHHVSFVNGGLYMGDPSAPYVVFTRWSALAVGLFFVIAGYQYRPAPHMKHYIRKRFSQLILPYLIVILVVAAGRCLVELIYTGGFRIQTASTILVGGLYGSMENVEILGVWAYSVVALWFLPTFFGSGVLFQLLQRIANAKVRRGVIWGLTIVAVYFPDAHHLQLPWFIVQSCAVLGLMEIGRYLREKKVLYRKLPIWFCGAALLLYMFCHLFSGSNIASNLYRFGIIDYAAAAMMSVVVLRCYLWLGAGDWKGVGVLEYIGMYSMPFFLVHGAGLLLIPWEAQLGQWILALPVFSRLPLAVTAGILYIGRCAGILAGCFCLNGLMRLRYRRKRKKEMDS</sequence>
<dbReference type="EMBL" id="DVHM01000045">
    <property type="protein sequence ID" value="HIR70176.1"/>
    <property type="molecule type" value="Genomic_DNA"/>
</dbReference>
<protein>
    <submittedName>
        <fullName evidence="3">Acyltransferase</fullName>
    </submittedName>
</protein>
<evidence type="ECO:0000256" key="1">
    <source>
        <dbReference type="SAM" id="Phobius"/>
    </source>
</evidence>
<keyword evidence="1" id="KW-0472">Membrane</keyword>
<feature type="transmembrane region" description="Helical" evidence="1">
    <location>
        <begin position="325"/>
        <end position="350"/>
    </location>
</feature>
<accession>A0A9D1E8Y4</accession>
<evidence type="ECO:0000313" key="3">
    <source>
        <dbReference type="EMBL" id="HIR70176.1"/>
    </source>
</evidence>
<keyword evidence="3" id="KW-0808">Transferase</keyword>
<feature type="transmembrane region" description="Helical" evidence="1">
    <location>
        <begin position="246"/>
        <end position="269"/>
    </location>
</feature>
<dbReference type="GO" id="GO:0016747">
    <property type="term" value="F:acyltransferase activity, transferring groups other than amino-acyl groups"/>
    <property type="evidence" value="ECO:0007669"/>
    <property type="project" value="InterPro"/>
</dbReference>
<dbReference type="Proteomes" id="UP000823912">
    <property type="component" value="Unassembled WGS sequence"/>
</dbReference>